<organism evidence="1 2">
    <name type="scientific">Flavobacterium rhizophilum</name>
    <dbReference type="NCBI Taxonomy" id="3163296"/>
    <lineage>
        <taxon>Bacteria</taxon>
        <taxon>Pseudomonadati</taxon>
        <taxon>Bacteroidota</taxon>
        <taxon>Flavobacteriia</taxon>
        <taxon>Flavobacteriales</taxon>
        <taxon>Flavobacteriaceae</taxon>
        <taxon>Flavobacterium</taxon>
    </lineage>
</organism>
<reference evidence="1 2" key="1">
    <citation type="submission" date="2024-06" db="EMBL/GenBank/DDBJ databases">
        <authorList>
            <person name="Kaempfer P."/>
            <person name="Viver T."/>
        </authorList>
    </citation>
    <scope>NUCLEOTIDE SEQUENCE [LARGE SCALE GENOMIC DNA]</scope>
    <source>
        <strain evidence="1 2">ST-75</strain>
    </source>
</reference>
<evidence type="ECO:0008006" key="3">
    <source>
        <dbReference type="Google" id="ProtNLM"/>
    </source>
</evidence>
<comment type="caution">
    <text evidence="1">The sequence shown here is derived from an EMBL/GenBank/DDBJ whole genome shotgun (WGS) entry which is preliminary data.</text>
</comment>
<accession>A0ABW8YAH0</accession>
<protein>
    <recommendedName>
        <fullName evidence="3">TonB C-terminal domain-containing protein</fullName>
    </recommendedName>
</protein>
<keyword evidence="2" id="KW-1185">Reference proteome</keyword>
<evidence type="ECO:0000313" key="1">
    <source>
        <dbReference type="EMBL" id="MFL9837201.1"/>
    </source>
</evidence>
<dbReference type="RefSeq" id="WP_408074202.1">
    <property type="nucleotide sequence ID" value="NZ_JBELQB010000004.1"/>
</dbReference>
<sequence length="316" mass="36595">MKKFLLILSIMFIKNISIAQNIKIGEDGEYAKTLIEWSVSKQNRLNPLKKLDKPYWTTDVKYDNGTLIKITLCKLNQPITGLTISTDFCEYCIIKNGKINTITKEFNSLTLESVKDFYIRNYSFEIIDNLYFTDDFNYYYKFILSKDNTAIVEYHKTKNSSLSKSILQKIEIIKKKSMEAHTKEVIKNIMHEERNTADTSFEIKKMRTEISKNNFEIADDIKQDSIQNSIPIKRNCITKPQPRYICNEEGTVIVKVTINKAGKVIEAIPGINGTTNMAECLLEQSKIAALHTVYEPNNHAPEQQTEFIYYNFKLTD</sequence>
<dbReference type="EMBL" id="JBELQB010000004">
    <property type="protein sequence ID" value="MFL9837201.1"/>
    <property type="molecule type" value="Genomic_DNA"/>
</dbReference>
<proteinExistence type="predicted"/>
<evidence type="ECO:0000313" key="2">
    <source>
        <dbReference type="Proteomes" id="UP001629059"/>
    </source>
</evidence>
<dbReference type="Proteomes" id="UP001629059">
    <property type="component" value="Unassembled WGS sequence"/>
</dbReference>
<gene>
    <name evidence="1" type="ORF">ABS768_06820</name>
</gene>
<name>A0ABW8YAH0_9FLAO</name>